<dbReference type="InterPro" id="IPR044878">
    <property type="entry name" value="UbiA_sf"/>
</dbReference>
<gene>
    <name evidence="7" type="ORF">SAMN05421773_11315</name>
</gene>
<organism evidence="7 8">
    <name type="scientific">Streptomyces aidingensis</name>
    <dbReference type="NCBI Taxonomy" id="910347"/>
    <lineage>
        <taxon>Bacteria</taxon>
        <taxon>Bacillati</taxon>
        <taxon>Actinomycetota</taxon>
        <taxon>Actinomycetes</taxon>
        <taxon>Kitasatosporales</taxon>
        <taxon>Streptomycetaceae</taxon>
        <taxon>Streptomyces</taxon>
    </lineage>
</organism>
<feature type="transmembrane region" description="Helical" evidence="6">
    <location>
        <begin position="190"/>
        <end position="208"/>
    </location>
</feature>
<dbReference type="EMBL" id="FOLM01000013">
    <property type="protein sequence ID" value="SFD31708.1"/>
    <property type="molecule type" value="Genomic_DNA"/>
</dbReference>
<accession>A0A1I1RHI2</accession>
<dbReference type="PANTHER" id="PTHR11048:SF5">
    <property type="entry name" value="DECAPRENYL-PHOSPHATE PHOSPHORIBOSYLTRANSFERASE"/>
    <property type="match status" value="1"/>
</dbReference>
<dbReference type="Gene3D" id="1.10.357.140">
    <property type="entry name" value="UbiA prenyltransferase"/>
    <property type="match status" value="1"/>
</dbReference>
<keyword evidence="8" id="KW-1185">Reference proteome</keyword>
<feature type="transmembrane region" description="Helical" evidence="6">
    <location>
        <begin position="264"/>
        <end position="281"/>
    </location>
</feature>
<dbReference type="RefSeq" id="WP_217652564.1">
    <property type="nucleotide sequence ID" value="NZ_FOLM01000013.1"/>
</dbReference>
<protein>
    <submittedName>
        <fullName evidence="7">4-hydroxybenzoate polyprenyltransferase</fullName>
    </submittedName>
</protein>
<dbReference type="GO" id="GO:0016765">
    <property type="term" value="F:transferase activity, transferring alkyl or aryl (other than methyl) groups"/>
    <property type="evidence" value="ECO:0007669"/>
    <property type="project" value="InterPro"/>
</dbReference>
<dbReference type="PANTHER" id="PTHR11048">
    <property type="entry name" value="PRENYLTRANSFERASES"/>
    <property type="match status" value="1"/>
</dbReference>
<feature type="transmembrane region" description="Helical" evidence="6">
    <location>
        <begin position="115"/>
        <end position="135"/>
    </location>
</feature>
<dbReference type="InterPro" id="IPR000537">
    <property type="entry name" value="UbiA_prenyltransferase"/>
</dbReference>
<evidence type="ECO:0000256" key="3">
    <source>
        <dbReference type="ARBA" id="ARBA00022989"/>
    </source>
</evidence>
<feature type="transmembrane region" description="Helical" evidence="6">
    <location>
        <begin position="228"/>
        <end position="252"/>
    </location>
</feature>
<sequence>MTPKPFPGGALSPPPAPPLTLPEDPAGPPARSRARIQDMVALLRPQQWAKNVYSMALVALATRAWTPWALGQLLWMTAVFVFASAAVYVGNDLADRKSDRLHPVKRNRPLASGRVGVVTAAGLLAGCLAAVAALLATSPPAQWLPVAAYLLLNLAYSAGLKHVPLLDAFLVSIGFQLRLVAGHVAVDRPVSQWLMTAVLAVCLVLILGKRRHELVTNGPAGRRALRGYTAHLIDQMLVLCMAVTMVSTLVYLSQDAPLGDYTSQAVLFATPFLLFGLFRYLQVLVVERGGADPVRVLLRDRPLIICIALFALTFLLVALLAGNQSLPATTAWNQP</sequence>
<keyword evidence="2 6" id="KW-0812">Transmembrane</keyword>
<comment type="subcellular location">
    <subcellularLocation>
        <location evidence="1">Membrane</location>
        <topology evidence="1">Multi-pass membrane protein</topology>
    </subcellularLocation>
</comment>
<dbReference type="Proteomes" id="UP000199207">
    <property type="component" value="Unassembled WGS sequence"/>
</dbReference>
<dbReference type="AlphaFoldDB" id="A0A1I1RHI2"/>
<evidence type="ECO:0000256" key="1">
    <source>
        <dbReference type="ARBA" id="ARBA00004141"/>
    </source>
</evidence>
<keyword evidence="4 6" id="KW-0472">Membrane</keyword>
<dbReference type="InterPro" id="IPR039653">
    <property type="entry name" value="Prenyltransferase"/>
</dbReference>
<reference evidence="7 8" key="1">
    <citation type="submission" date="2016-10" db="EMBL/GenBank/DDBJ databases">
        <authorList>
            <person name="de Groot N.N."/>
        </authorList>
    </citation>
    <scope>NUCLEOTIDE SEQUENCE [LARGE SCALE GENOMIC DNA]</scope>
    <source>
        <strain evidence="7 8">CGMCC 4.5739</strain>
    </source>
</reference>
<feature type="transmembrane region" description="Helical" evidence="6">
    <location>
        <begin position="73"/>
        <end position="94"/>
    </location>
</feature>
<evidence type="ECO:0000256" key="6">
    <source>
        <dbReference type="SAM" id="Phobius"/>
    </source>
</evidence>
<dbReference type="STRING" id="910347.SAMN05421773_11315"/>
<proteinExistence type="predicted"/>
<evidence type="ECO:0000313" key="8">
    <source>
        <dbReference type="Proteomes" id="UP000199207"/>
    </source>
</evidence>
<evidence type="ECO:0000256" key="2">
    <source>
        <dbReference type="ARBA" id="ARBA00022692"/>
    </source>
</evidence>
<dbReference type="Pfam" id="PF01040">
    <property type="entry name" value="UbiA"/>
    <property type="match status" value="1"/>
</dbReference>
<dbReference type="GO" id="GO:0009247">
    <property type="term" value="P:glycolipid biosynthetic process"/>
    <property type="evidence" value="ECO:0007669"/>
    <property type="project" value="TreeGrafter"/>
</dbReference>
<dbReference type="GO" id="GO:0005886">
    <property type="term" value="C:plasma membrane"/>
    <property type="evidence" value="ECO:0007669"/>
    <property type="project" value="TreeGrafter"/>
</dbReference>
<evidence type="ECO:0000256" key="5">
    <source>
        <dbReference type="SAM" id="MobiDB-lite"/>
    </source>
</evidence>
<dbReference type="CDD" id="cd13963">
    <property type="entry name" value="PT_UbiA_2"/>
    <property type="match status" value="1"/>
</dbReference>
<evidence type="ECO:0000256" key="4">
    <source>
        <dbReference type="ARBA" id="ARBA00023136"/>
    </source>
</evidence>
<name>A0A1I1RHI2_9ACTN</name>
<feature type="compositionally biased region" description="Pro residues" evidence="5">
    <location>
        <begin position="1"/>
        <end position="28"/>
    </location>
</feature>
<feature type="region of interest" description="Disordered" evidence="5">
    <location>
        <begin position="1"/>
        <end position="31"/>
    </location>
</feature>
<keyword evidence="7" id="KW-0808">Transferase</keyword>
<evidence type="ECO:0000313" key="7">
    <source>
        <dbReference type="EMBL" id="SFD31708.1"/>
    </source>
</evidence>
<keyword evidence="3 6" id="KW-1133">Transmembrane helix</keyword>
<feature type="transmembrane region" description="Helical" evidence="6">
    <location>
        <begin position="302"/>
        <end position="322"/>
    </location>
</feature>